<reference evidence="3" key="1">
    <citation type="submission" date="2011-02" db="EMBL/GenBank/DDBJ databases">
        <authorList>
            <person name="Aslett M."/>
        </authorList>
    </citation>
    <scope>NUCLEOTIDE SEQUENCE</scope>
    <source>
        <strain evidence="3">Liverpool</strain>
    </source>
</reference>
<dbReference type="OMA" id="TARGKMR"/>
<reference evidence="3" key="2">
    <citation type="submission" date="2011-03" db="EMBL/GenBank/DDBJ databases">
        <title>Comparative genomics and transcriptomics of Neospora caninum and Toxoplasma gondii.</title>
        <authorList>
            <person name="Reid A.J."/>
            <person name="Sohal A."/>
            <person name="Harris D."/>
            <person name="Quail M."/>
            <person name="Sanders M."/>
            <person name="Berriman M."/>
            <person name="Wastling J.M."/>
            <person name="Pain A."/>
        </authorList>
    </citation>
    <scope>NUCLEOTIDE SEQUENCE</scope>
    <source>
        <strain evidence="3">Liverpool</strain>
    </source>
</reference>
<dbReference type="OrthoDB" id="331329at2759"/>
<dbReference type="EMBL" id="FR823390">
    <property type="protein sequence ID" value="CBZ53683.1"/>
    <property type="molecule type" value="Genomic_DNA"/>
</dbReference>
<reference evidence="4" key="4">
    <citation type="journal article" date="2015" name="PLoS ONE">
        <title>Comprehensive Evaluation of Toxoplasma gondii VEG and Neospora caninum LIV Genomes with Tachyzoite Stage Transcriptome and Proteome Defines Novel Transcript Features.</title>
        <authorList>
            <person name="Ramaprasad A."/>
            <person name="Mourier T."/>
            <person name="Naeem R."/>
            <person name="Malas T.B."/>
            <person name="Moussa E."/>
            <person name="Panigrahi A."/>
            <person name="Vermont S.J."/>
            <person name="Otto T.D."/>
            <person name="Wastling J."/>
            <person name="Pain A."/>
        </authorList>
    </citation>
    <scope>NUCLEOTIDE SEQUENCE</scope>
    <source>
        <strain evidence="4">Liverpool</strain>
    </source>
</reference>
<proteinExistence type="predicted"/>
<evidence type="ECO:0000256" key="1">
    <source>
        <dbReference type="SAM" id="MobiDB-lite"/>
    </source>
</evidence>
<keyword evidence="5" id="KW-1185">Reference proteome</keyword>
<evidence type="ECO:0000313" key="5">
    <source>
        <dbReference type="Proteomes" id="UP000007494"/>
    </source>
</evidence>
<feature type="compositionally biased region" description="Basic and acidic residues" evidence="1">
    <location>
        <begin position="168"/>
        <end position="212"/>
    </location>
</feature>
<protein>
    <submittedName>
        <fullName evidence="3">Uncharacterized protein</fullName>
    </submittedName>
</protein>
<accession>F0VIX2</accession>
<dbReference type="VEuPathDB" id="ToxoDB:NCLIV_034650"/>
<dbReference type="AlphaFoldDB" id="F0VIX2"/>
<keyword evidence="2" id="KW-0732">Signal</keyword>
<feature type="signal peptide" evidence="2">
    <location>
        <begin position="1"/>
        <end position="32"/>
    </location>
</feature>
<name>F0VIX2_NEOCL</name>
<sequence length="306" mass="33064">MSVAMAPRFLGAKTHLAVLLTVFLFCMTVASCKEGTSQRAVPPADVPTCTEASVISFFPPRGDESRATSKEGDASKEDESTKKARPVKVHFAYGRGRTAQKKPMKVQIPATLGTGYTLVVLDVYRGLDLPVDFREEIRKKLGGKKDSGAPAASSQKAEKTAGKTAETTAEKAREKTAETTAEKASEKTAEKTAEKASEKTAEKTAEKADEKGTTATDDEDLEDVLFMKVFAESTRKNGLTISPPEKTMRSLPSTVEGEKGRLSRQALYESEIVPGEAGDFSVAFAYVRPWKLSDAPEVFVALAHFD</sequence>
<evidence type="ECO:0000256" key="2">
    <source>
        <dbReference type="SAM" id="SignalP"/>
    </source>
</evidence>
<dbReference type="RefSeq" id="XP_003883715.1">
    <property type="nucleotide sequence ID" value="XM_003883666.1"/>
</dbReference>
<dbReference type="InParanoid" id="F0VIX2"/>
<feature type="region of interest" description="Disordered" evidence="1">
    <location>
        <begin position="142"/>
        <end position="216"/>
    </location>
</feature>
<feature type="region of interest" description="Disordered" evidence="1">
    <location>
        <begin position="59"/>
        <end position="85"/>
    </location>
</feature>
<evidence type="ECO:0000313" key="4">
    <source>
        <dbReference type="EMBL" id="CEL67674.1"/>
    </source>
</evidence>
<dbReference type="Proteomes" id="UP000007494">
    <property type="component" value="Chromosome VIII"/>
</dbReference>
<gene>
    <name evidence="4" type="ORF">BN1204_034650</name>
    <name evidence="3" type="ORF">NCLIV_034650</name>
</gene>
<feature type="chain" id="PRO_5007655169" evidence="2">
    <location>
        <begin position="33"/>
        <end position="306"/>
    </location>
</feature>
<organism evidence="3 5">
    <name type="scientific">Neospora caninum (strain Liverpool)</name>
    <dbReference type="NCBI Taxonomy" id="572307"/>
    <lineage>
        <taxon>Eukaryota</taxon>
        <taxon>Sar</taxon>
        <taxon>Alveolata</taxon>
        <taxon>Apicomplexa</taxon>
        <taxon>Conoidasida</taxon>
        <taxon>Coccidia</taxon>
        <taxon>Eucoccidiorida</taxon>
        <taxon>Eimeriorina</taxon>
        <taxon>Sarcocystidae</taxon>
        <taxon>Neospora</taxon>
    </lineage>
</organism>
<dbReference type="GeneID" id="13443094"/>
<reference evidence="5" key="3">
    <citation type="journal article" date="2012" name="PLoS Pathog.">
        <title>Comparative genomics of the apicomplexan parasites Toxoplasma gondii and Neospora caninum: Coccidia differing in host range and transmission strategy.</title>
        <authorList>
            <person name="Reid A.J."/>
            <person name="Vermont S.J."/>
            <person name="Cotton J.A."/>
            <person name="Harris D."/>
            <person name="Hill-Cawthorne G.A."/>
            <person name="Konen-Waisman S."/>
            <person name="Latham S.M."/>
            <person name="Mourier T."/>
            <person name="Norton R."/>
            <person name="Quail M.A."/>
            <person name="Sanders M."/>
            <person name="Shanmugam D."/>
            <person name="Sohal A."/>
            <person name="Wasmuth J.D."/>
            <person name="Brunk B."/>
            <person name="Grigg M.E."/>
            <person name="Howard J.C."/>
            <person name="Parkinson J."/>
            <person name="Roos D.S."/>
            <person name="Trees A.J."/>
            <person name="Berriman M."/>
            <person name="Pain A."/>
            <person name="Wastling J.M."/>
        </authorList>
    </citation>
    <scope>NUCLEOTIDE SEQUENCE [LARGE SCALE GENOMIC DNA]</scope>
    <source>
        <strain evidence="5">Liverpool</strain>
    </source>
</reference>
<evidence type="ECO:0000313" key="3">
    <source>
        <dbReference type="EMBL" id="CBZ53683.1"/>
    </source>
</evidence>
<feature type="compositionally biased region" description="Basic and acidic residues" evidence="1">
    <location>
        <begin position="61"/>
        <end position="82"/>
    </location>
</feature>
<dbReference type="EMBL" id="LN714483">
    <property type="protein sequence ID" value="CEL67674.1"/>
    <property type="molecule type" value="Genomic_DNA"/>
</dbReference>
<feature type="region of interest" description="Disordered" evidence="1">
    <location>
        <begin position="238"/>
        <end position="258"/>
    </location>
</feature>
<dbReference type="eggNOG" id="ENOG502R09T">
    <property type="taxonomic scope" value="Eukaryota"/>
</dbReference>